<dbReference type="Pfam" id="PF00378">
    <property type="entry name" value="ECH_1"/>
    <property type="match status" value="1"/>
</dbReference>
<evidence type="ECO:0000313" key="7">
    <source>
        <dbReference type="EMBL" id="MFC3964107.1"/>
    </source>
</evidence>
<comment type="catalytic activity">
    <reaction evidence="4">
        <text>a (3S)-3-hydroxyacyl-CoA = a (2E)-enoyl-CoA + H2O</text>
        <dbReference type="Rhea" id="RHEA:16105"/>
        <dbReference type="ChEBI" id="CHEBI:15377"/>
        <dbReference type="ChEBI" id="CHEBI:57318"/>
        <dbReference type="ChEBI" id="CHEBI:58856"/>
        <dbReference type="EC" id="4.2.1.17"/>
    </reaction>
</comment>
<dbReference type="CDD" id="cd06558">
    <property type="entry name" value="crotonase-like"/>
    <property type="match status" value="1"/>
</dbReference>
<comment type="caution">
    <text evidence="7">The sequence shown here is derived from an EMBL/GenBank/DDBJ whole genome shotgun (WGS) entry which is preliminary data.</text>
</comment>
<protein>
    <submittedName>
        <fullName evidence="7">Enoyl-CoA hydratase/isomerase family protein</fullName>
    </submittedName>
</protein>
<dbReference type="InterPro" id="IPR018376">
    <property type="entry name" value="Enoyl-CoA_hyd/isom_CS"/>
</dbReference>
<dbReference type="PANTHER" id="PTHR43459">
    <property type="entry name" value="ENOYL-COA HYDRATASE"/>
    <property type="match status" value="1"/>
</dbReference>
<evidence type="ECO:0000256" key="5">
    <source>
        <dbReference type="ARBA" id="ARBA00023717"/>
    </source>
</evidence>
<evidence type="ECO:0000256" key="1">
    <source>
        <dbReference type="ARBA" id="ARBA00002994"/>
    </source>
</evidence>
<proteinExistence type="inferred from homology"/>
<evidence type="ECO:0000256" key="2">
    <source>
        <dbReference type="ARBA" id="ARBA00005254"/>
    </source>
</evidence>
<reference evidence="8" key="1">
    <citation type="journal article" date="2019" name="Int. J. Syst. Evol. Microbiol.">
        <title>The Global Catalogue of Microorganisms (GCM) 10K type strain sequencing project: providing services to taxonomists for standard genome sequencing and annotation.</title>
        <authorList>
            <consortium name="The Broad Institute Genomics Platform"/>
            <consortium name="The Broad Institute Genome Sequencing Center for Infectious Disease"/>
            <person name="Wu L."/>
            <person name="Ma J."/>
        </authorList>
    </citation>
    <scope>NUCLEOTIDE SEQUENCE [LARGE SCALE GENOMIC DNA]</scope>
    <source>
        <strain evidence="8">CGMCC 4.7330</strain>
    </source>
</reference>
<dbReference type="PANTHER" id="PTHR43459:SF1">
    <property type="entry name" value="EG:BACN32G11.4 PROTEIN"/>
    <property type="match status" value="1"/>
</dbReference>
<dbReference type="EMBL" id="JBHSAX010000016">
    <property type="protein sequence ID" value="MFC3964107.1"/>
    <property type="molecule type" value="Genomic_DNA"/>
</dbReference>
<dbReference type="Gene3D" id="3.90.226.10">
    <property type="entry name" value="2-enoyl-CoA Hydratase, Chain A, domain 1"/>
    <property type="match status" value="1"/>
</dbReference>
<keyword evidence="3" id="KW-0276">Fatty acid metabolism</keyword>
<evidence type="ECO:0000256" key="6">
    <source>
        <dbReference type="RuleBase" id="RU003707"/>
    </source>
</evidence>
<dbReference type="InterPro" id="IPR001753">
    <property type="entry name" value="Enoyl-CoA_hydra/iso"/>
</dbReference>
<comment type="catalytic activity">
    <reaction evidence="5">
        <text>a 4-saturated-(3S)-3-hydroxyacyl-CoA = a (3E)-enoyl-CoA + H2O</text>
        <dbReference type="Rhea" id="RHEA:20724"/>
        <dbReference type="ChEBI" id="CHEBI:15377"/>
        <dbReference type="ChEBI" id="CHEBI:58521"/>
        <dbReference type="ChEBI" id="CHEBI:137480"/>
        <dbReference type="EC" id="4.2.1.17"/>
    </reaction>
</comment>
<sequence length="263" mass="28099">MLLRSDRDGVRTLTLNRPERRNALNPELWAALADALREVARDRTVRALVLTGSGGAFCAGADVVNSDPYAAPFEKLRAITDVAQHLHELPIPALAKVRGAAVGAGWNLALGCDFVIATPEARFAQIFAKRGLSLDCGGSWLLPKLVGLQQAKRLALLADTVDAAEAHALGLVTWLTPEDEIDDFTDATAARLAAGPPVALAQIKGLLNEGADRSMREALAGEARAQSVAFATADVPEAYAAFREKRDPVFTGEWNVRRPESEG</sequence>
<dbReference type="Proteomes" id="UP001595696">
    <property type="component" value="Unassembled WGS sequence"/>
</dbReference>
<evidence type="ECO:0000313" key="8">
    <source>
        <dbReference type="Proteomes" id="UP001595696"/>
    </source>
</evidence>
<name>A0ABV8DVF2_9NOCA</name>
<accession>A0ABV8DVF2</accession>
<dbReference type="Gene3D" id="1.10.12.10">
    <property type="entry name" value="Lyase 2-enoyl-coa Hydratase, Chain A, domain 2"/>
    <property type="match status" value="1"/>
</dbReference>
<dbReference type="SUPFAM" id="SSF52096">
    <property type="entry name" value="ClpP/crotonase"/>
    <property type="match status" value="1"/>
</dbReference>
<keyword evidence="3" id="KW-0443">Lipid metabolism</keyword>
<evidence type="ECO:0000256" key="3">
    <source>
        <dbReference type="ARBA" id="ARBA00022832"/>
    </source>
</evidence>
<dbReference type="InterPro" id="IPR029045">
    <property type="entry name" value="ClpP/crotonase-like_dom_sf"/>
</dbReference>
<keyword evidence="8" id="KW-1185">Reference proteome</keyword>
<gene>
    <name evidence="7" type="ORF">ACFO0B_19140</name>
</gene>
<comment type="similarity">
    <text evidence="2 6">Belongs to the enoyl-CoA hydratase/isomerase family.</text>
</comment>
<dbReference type="RefSeq" id="WP_378613925.1">
    <property type="nucleotide sequence ID" value="NZ_JBHSAX010000016.1"/>
</dbReference>
<organism evidence="7 8">
    <name type="scientific">Nocardia jiangsuensis</name>
    <dbReference type="NCBI Taxonomy" id="1691563"/>
    <lineage>
        <taxon>Bacteria</taxon>
        <taxon>Bacillati</taxon>
        <taxon>Actinomycetota</taxon>
        <taxon>Actinomycetes</taxon>
        <taxon>Mycobacteriales</taxon>
        <taxon>Nocardiaceae</taxon>
        <taxon>Nocardia</taxon>
    </lineage>
</organism>
<dbReference type="PROSITE" id="PS00166">
    <property type="entry name" value="ENOYL_COA_HYDRATASE"/>
    <property type="match status" value="1"/>
</dbReference>
<comment type="function">
    <text evidence="1">Could possibly oxidize fatty acids using specific components.</text>
</comment>
<evidence type="ECO:0000256" key="4">
    <source>
        <dbReference type="ARBA" id="ARBA00023709"/>
    </source>
</evidence>
<dbReference type="InterPro" id="IPR014748">
    <property type="entry name" value="Enoyl-CoA_hydra_C"/>
</dbReference>